<name>A0A2I0X9W4_9ASPA</name>
<accession>A0A2I0X9W4</accession>
<evidence type="ECO:0000256" key="1">
    <source>
        <dbReference type="SAM" id="Phobius"/>
    </source>
</evidence>
<dbReference type="AlphaFoldDB" id="A0A2I0X9W4"/>
<sequence length="54" mass="6265">MDLLHLPSIVLPISLYITLLIGDGMITNIFYLCDIEISDKKFKIQFDFITDFLI</sequence>
<organism evidence="2 3">
    <name type="scientific">Dendrobium catenatum</name>
    <dbReference type="NCBI Taxonomy" id="906689"/>
    <lineage>
        <taxon>Eukaryota</taxon>
        <taxon>Viridiplantae</taxon>
        <taxon>Streptophyta</taxon>
        <taxon>Embryophyta</taxon>
        <taxon>Tracheophyta</taxon>
        <taxon>Spermatophyta</taxon>
        <taxon>Magnoliopsida</taxon>
        <taxon>Liliopsida</taxon>
        <taxon>Asparagales</taxon>
        <taxon>Orchidaceae</taxon>
        <taxon>Epidendroideae</taxon>
        <taxon>Malaxideae</taxon>
        <taxon>Dendrobiinae</taxon>
        <taxon>Dendrobium</taxon>
    </lineage>
</organism>
<gene>
    <name evidence="2" type="ORF">MA16_Dca027322</name>
</gene>
<evidence type="ECO:0000313" key="3">
    <source>
        <dbReference type="Proteomes" id="UP000233837"/>
    </source>
</evidence>
<reference evidence="2 3" key="1">
    <citation type="journal article" date="2016" name="Sci. Rep.">
        <title>The Dendrobium catenatum Lindl. genome sequence provides insights into polysaccharide synthase, floral development and adaptive evolution.</title>
        <authorList>
            <person name="Zhang G.Q."/>
            <person name="Xu Q."/>
            <person name="Bian C."/>
            <person name="Tsai W.C."/>
            <person name="Yeh C.M."/>
            <person name="Liu K.W."/>
            <person name="Yoshida K."/>
            <person name="Zhang L.S."/>
            <person name="Chang S.B."/>
            <person name="Chen F."/>
            <person name="Shi Y."/>
            <person name="Su Y.Y."/>
            <person name="Zhang Y.Q."/>
            <person name="Chen L.J."/>
            <person name="Yin Y."/>
            <person name="Lin M."/>
            <person name="Huang H."/>
            <person name="Deng H."/>
            <person name="Wang Z.W."/>
            <person name="Zhu S.L."/>
            <person name="Zhao X."/>
            <person name="Deng C."/>
            <person name="Niu S.C."/>
            <person name="Huang J."/>
            <person name="Wang M."/>
            <person name="Liu G.H."/>
            <person name="Yang H.J."/>
            <person name="Xiao X.J."/>
            <person name="Hsiao Y.Y."/>
            <person name="Wu W.L."/>
            <person name="Chen Y.Y."/>
            <person name="Mitsuda N."/>
            <person name="Ohme-Takagi M."/>
            <person name="Luo Y.B."/>
            <person name="Van de Peer Y."/>
            <person name="Liu Z.J."/>
        </authorList>
    </citation>
    <scope>NUCLEOTIDE SEQUENCE [LARGE SCALE GENOMIC DNA]</scope>
    <source>
        <tissue evidence="2">The whole plant</tissue>
    </source>
</reference>
<reference evidence="2 3" key="2">
    <citation type="journal article" date="2017" name="Nature">
        <title>The Apostasia genome and the evolution of orchids.</title>
        <authorList>
            <person name="Zhang G.Q."/>
            <person name="Liu K.W."/>
            <person name="Li Z."/>
            <person name="Lohaus R."/>
            <person name="Hsiao Y.Y."/>
            <person name="Niu S.C."/>
            <person name="Wang J.Y."/>
            <person name="Lin Y.C."/>
            <person name="Xu Q."/>
            <person name="Chen L.J."/>
            <person name="Yoshida K."/>
            <person name="Fujiwara S."/>
            <person name="Wang Z.W."/>
            <person name="Zhang Y.Q."/>
            <person name="Mitsuda N."/>
            <person name="Wang M."/>
            <person name="Liu G.H."/>
            <person name="Pecoraro L."/>
            <person name="Huang H.X."/>
            <person name="Xiao X.J."/>
            <person name="Lin M."/>
            <person name="Wu X.Y."/>
            <person name="Wu W.L."/>
            <person name="Chen Y.Y."/>
            <person name="Chang S.B."/>
            <person name="Sakamoto S."/>
            <person name="Ohme-Takagi M."/>
            <person name="Yagi M."/>
            <person name="Zeng S.J."/>
            <person name="Shen C.Y."/>
            <person name="Yeh C.M."/>
            <person name="Luo Y.B."/>
            <person name="Tsai W.C."/>
            <person name="Van de Peer Y."/>
            <person name="Liu Z.J."/>
        </authorList>
    </citation>
    <scope>NUCLEOTIDE SEQUENCE [LARGE SCALE GENOMIC DNA]</scope>
    <source>
        <tissue evidence="2">The whole plant</tissue>
    </source>
</reference>
<evidence type="ECO:0000313" key="2">
    <source>
        <dbReference type="EMBL" id="PKU84708.1"/>
    </source>
</evidence>
<dbReference type="EMBL" id="KZ502034">
    <property type="protein sequence ID" value="PKU84708.1"/>
    <property type="molecule type" value="Genomic_DNA"/>
</dbReference>
<proteinExistence type="predicted"/>
<keyword evidence="1" id="KW-1133">Transmembrane helix</keyword>
<keyword evidence="1" id="KW-0472">Membrane</keyword>
<keyword evidence="3" id="KW-1185">Reference proteome</keyword>
<keyword evidence="1" id="KW-0812">Transmembrane</keyword>
<dbReference type="Proteomes" id="UP000233837">
    <property type="component" value="Unassembled WGS sequence"/>
</dbReference>
<protein>
    <submittedName>
        <fullName evidence="2">Uncharacterized protein</fullName>
    </submittedName>
</protein>
<feature type="transmembrane region" description="Helical" evidence="1">
    <location>
        <begin position="13"/>
        <end position="33"/>
    </location>
</feature>